<proteinExistence type="predicted"/>
<dbReference type="InterPro" id="IPR051267">
    <property type="entry name" value="STEAP_metalloreductase"/>
</dbReference>
<evidence type="ECO:0000256" key="1">
    <source>
        <dbReference type="ARBA" id="ARBA00023002"/>
    </source>
</evidence>
<feature type="transmembrane region" description="Helical" evidence="2">
    <location>
        <begin position="393"/>
        <end position="415"/>
    </location>
</feature>
<keyword evidence="2" id="KW-0812">Transmembrane</keyword>
<dbReference type="STRING" id="133385.A0A2T9YYH6"/>
<evidence type="ECO:0000313" key="5">
    <source>
        <dbReference type="Proteomes" id="UP000245383"/>
    </source>
</evidence>
<reference evidence="4 5" key="1">
    <citation type="journal article" date="2018" name="MBio">
        <title>Comparative Genomics Reveals the Core Gene Toolbox for the Fungus-Insect Symbiosis.</title>
        <authorList>
            <person name="Wang Y."/>
            <person name="Stata M."/>
            <person name="Wang W."/>
            <person name="Stajich J.E."/>
            <person name="White M.M."/>
            <person name="Moncalvo J.M."/>
        </authorList>
    </citation>
    <scope>NUCLEOTIDE SEQUENCE [LARGE SCALE GENOMIC DNA]</scope>
    <source>
        <strain evidence="4 5">SWE-8-4</strain>
    </source>
</reference>
<dbReference type="Proteomes" id="UP000245383">
    <property type="component" value="Unassembled WGS sequence"/>
</dbReference>
<dbReference type="InterPro" id="IPR028939">
    <property type="entry name" value="P5C_Rdtase_cat_N"/>
</dbReference>
<keyword evidence="1" id="KW-0560">Oxidoreductase</keyword>
<feature type="transmembrane region" description="Helical" evidence="2">
    <location>
        <begin position="435"/>
        <end position="455"/>
    </location>
</feature>
<keyword evidence="5" id="KW-1185">Reference proteome</keyword>
<name>A0A2T9YYH6_9FUNG</name>
<dbReference type="OrthoDB" id="5531758at2759"/>
<comment type="caution">
    <text evidence="4">The sequence shown here is derived from an EMBL/GenBank/DDBJ whole genome shotgun (WGS) entry which is preliminary data.</text>
</comment>
<evidence type="ECO:0000259" key="3">
    <source>
        <dbReference type="Pfam" id="PF03807"/>
    </source>
</evidence>
<dbReference type="EMBL" id="MBFR01000013">
    <property type="protein sequence ID" value="PVU97369.1"/>
    <property type="molecule type" value="Genomic_DNA"/>
</dbReference>
<protein>
    <recommendedName>
        <fullName evidence="3">Pyrroline-5-carboxylate reductase catalytic N-terminal domain-containing protein</fullName>
    </recommendedName>
</protein>
<feature type="transmembrane region" description="Helical" evidence="2">
    <location>
        <begin position="329"/>
        <end position="346"/>
    </location>
</feature>
<dbReference type="SUPFAM" id="SSF51735">
    <property type="entry name" value="NAD(P)-binding Rossmann-fold domains"/>
    <property type="match status" value="1"/>
</dbReference>
<dbReference type="Pfam" id="PF03807">
    <property type="entry name" value="F420_oxidored"/>
    <property type="match status" value="1"/>
</dbReference>
<keyword evidence="2" id="KW-0472">Membrane</keyword>
<keyword evidence="2" id="KW-1133">Transmembrane helix</keyword>
<gene>
    <name evidence="4" type="ORF">BB561_000578</name>
</gene>
<feature type="transmembrane region" description="Helical" evidence="2">
    <location>
        <begin position="234"/>
        <end position="259"/>
    </location>
</feature>
<dbReference type="PANTHER" id="PTHR14239:SF0">
    <property type="entry name" value="F420-DEPENDENT NADP REDUCTASE"/>
    <property type="match status" value="1"/>
</dbReference>
<sequence>MNLPNYQNKNAAEQNQIINQTIKNNNYSTIGDIGVLGSGWFGRELGYRLTLAGFKVNTGSRLIATRGVYCKSSGGGGIPGTPVNLHPLGLPVMTFDNVIMQTRSKILFLAIPQSGHQEFCYRFARALAGHILVDVSNGALRLEKSNASFNLAEYTSKAENIQALLPDTAIVKALNNITADNLSNIFSKTALQTCVASNNSIAAQKVSYVIREIGITPILSGLLASAGSLEMHQFLLFPSWISSYIILFGVFFFWALVAILREHVLPINSNWENLPIKTLSLILSSTGITMLCYSFWPAMVVQYKMLIKNHVRLEESFWLASWLSIRKQLGIQAFVCILMHVMLSILPQNRYLTTYTIYDNIALLLGVMSLLIFCIQLFVSLPNIKHELNRREFHFIMSTIGWINLIFSISHGILISKEQWQTKNTPDGLAGFLPIAIINMFLPILTLGAKIILVIPPLKILLNRIQLGKMGSKKDETLMVPVGHRFYPKCYRYYGIK</sequence>
<dbReference type="GO" id="GO:0052851">
    <property type="term" value="F:ferric-chelate reductase (NADPH) activity"/>
    <property type="evidence" value="ECO:0007669"/>
    <property type="project" value="TreeGrafter"/>
</dbReference>
<dbReference type="Gene3D" id="3.40.50.720">
    <property type="entry name" value="NAD(P)-binding Rossmann-like Domain"/>
    <property type="match status" value="1"/>
</dbReference>
<feature type="domain" description="Pyrroline-5-carboxylate reductase catalytic N-terminal" evidence="3">
    <location>
        <begin position="33"/>
        <end position="138"/>
    </location>
</feature>
<dbReference type="GO" id="GO:0005886">
    <property type="term" value="C:plasma membrane"/>
    <property type="evidence" value="ECO:0007669"/>
    <property type="project" value="TreeGrafter"/>
</dbReference>
<accession>A0A2T9YYH6</accession>
<feature type="transmembrane region" description="Helical" evidence="2">
    <location>
        <begin position="279"/>
        <end position="301"/>
    </location>
</feature>
<dbReference type="GO" id="GO:0015677">
    <property type="term" value="P:copper ion import"/>
    <property type="evidence" value="ECO:0007669"/>
    <property type="project" value="TreeGrafter"/>
</dbReference>
<organism evidence="4 5">
    <name type="scientific">Smittium simulii</name>
    <dbReference type="NCBI Taxonomy" id="133385"/>
    <lineage>
        <taxon>Eukaryota</taxon>
        <taxon>Fungi</taxon>
        <taxon>Fungi incertae sedis</taxon>
        <taxon>Zoopagomycota</taxon>
        <taxon>Kickxellomycotina</taxon>
        <taxon>Harpellomycetes</taxon>
        <taxon>Harpellales</taxon>
        <taxon>Legeriomycetaceae</taxon>
        <taxon>Smittium</taxon>
    </lineage>
</organism>
<feature type="transmembrane region" description="Helical" evidence="2">
    <location>
        <begin position="361"/>
        <end position="381"/>
    </location>
</feature>
<dbReference type="PANTHER" id="PTHR14239">
    <property type="entry name" value="DUDULIN-RELATED"/>
    <property type="match status" value="1"/>
</dbReference>
<dbReference type="InterPro" id="IPR036291">
    <property type="entry name" value="NAD(P)-bd_dom_sf"/>
</dbReference>
<dbReference type="AlphaFoldDB" id="A0A2T9YYH6"/>
<evidence type="ECO:0000313" key="4">
    <source>
        <dbReference type="EMBL" id="PVU97369.1"/>
    </source>
</evidence>
<evidence type="ECO:0000256" key="2">
    <source>
        <dbReference type="SAM" id="Phobius"/>
    </source>
</evidence>
<dbReference type="GO" id="GO:0008823">
    <property type="term" value="F:cupric reductase (NADH) activity"/>
    <property type="evidence" value="ECO:0007669"/>
    <property type="project" value="TreeGrafter"/>
</dbReference>